<keyword evidence="2 7" id="KW-0378">Hydrolase</keyword>
<evidence type="ECO:0000256" key="1">
    <source>
        <dbReference type="ARBA" id="ARBA00010613"/>
    </source>
</evidence>
<dbReference type="GO" id="GO:0050152">
    <property type="term" value="F:omega-amidase activity"/>
    <property type="evidence" value="ECO:0007669"/>
    <property type="project" value="UniProtKB-EC"/>
</dbReference>
<sequence length="268" mass="30713">MQDLTPREDLNVALVQAPVIRFDTETNLSNFDRLLQQVQGADLVLLPEMFNTGFSMDSAEQAEAVDGPSTRWLQEQAARLDAVVCGTLTIKAGEGDYRNRLVWARPDGSLEYYDKRHLFRMAGEHTRFTPGDRRLMVELKGWRIRPLVCYDLRFPVWSRDAQTTDLLFYLASWPQVRRDAWNRLLPARAIENLCYVAGVNRIGEDHNGHAHSGDSQVLDFIGDSLLHVRDQEGVYQVRLSAAKLDRFKQRFPAWMDADDYSLPDAVEN</sequence>
<dbReference type="AlphaFoldDB" id="A0A4R6TXK6"/>
<proteinExistence type="inferred from homology"/>
<dbReference type="InterPro" id="IPR052737">
    <property type="entry name" value="Omega-amidase_YafV"/>
</dbReference>
<reference evidence="7 8" key="1">
    <citation type="submission" date="2019-03" db="EMBL/GenBank/DDBJ databases">
        <title>Genomic Encyclopedia of Type Strains, Phase IV (KMG-IV): sequencing the most valuable type-strain genomes for metagenomic binning, comparative biology and taxonomic classification.</title>
        <authorList>
            <person name="Goeker M."/>
        </authorList>
    </citation>
    <scope>NUCLEOTIDE SEQUENCE [LARGE SCALE GENOMIC DNA]</scope>
    <source>
        <strain evidence="7 8">DSM 28679</strain>
    </source>
</reference>
<name>A0A4R6TXK6_9GAMM</name>
<evidence type="ECO:0000256" key="2">
    <source>
        <dbReference type="ARBA" id="ARBA00022801"/>
    </source>
</evidence>
<evidence type="ECO:0000256" key="4">
    <source>
        <dbReference type="ARBA" id="ARBA00052904"/>
    </source>
</evidence>
<evidence type="ECO:0000313" key="8">
    <source>
        <dbReference type="Proteomes" id="UP000294575"/>
    </source>
</evidence>
<evidence type="ECO:0000259" key="6">
    <source>
        <dbReference type="PROSITE" id="PS50263"/>
    </source>
</evidence>
<comment type="similarity">
    <text evidence="1">Belongs to the carbon-nitrogen hydrolase superfamily. NIT1/NIT2 family.</text>
</comment>
<comment type="catalytic activity">
    <reaction evidence="4">
        <text>a monoamide of a dicarboxylate + H2O = a dicarboxylate + NH4(+)</text>
        <dbReference type="Rhea" id="RHEA:11716"/>
        <dbReference type="ChEBI" id="CHEBI:15377"/>
        <dbReference type="ChEBI" id="CHEBI:28938"/>
        <dbReference type="ChEBI" id="CHEBI:28965"/>
        <dbReference type="ChEBI" id="CHEBI:77450"/>
        <dbReference type="EC" id="3.5.1.3"/>
    </reaction>
</comment>
<dbReference type="Proteomes" id="UP000294575">
    <property type="component" value="Unassembled WGS sequence"/>
</dbReference>
<dbReference type="FunFam" id="3.60.110.10:FF:000004">
    <property type="entry name" value="Carbon-nitrogen hydrolase"/>
    <property type="match status" value="1"/>
</dbReference>
<dbReference type="Pfam" id="PF00795">
    <property type="entry name" value="CN_hydrolase"/>
    <property type="match status" value="1"/>
</dbReference>
<dbReference type="GO" id="GO:0106008">
    <property type="term" value="F:2-oxoglutaramate amidase activity"/>
    <property type="evidence" value="ECO:0007669"/>
    <property type="project" value="TreeGrafter"/>
</dbReference>
<dbReference type="EMBL" id="SNYK01000004">
    <property type="protein sequence ID" value="TDQ38618.1"/>
    <property type="molecule type" value="Genomic_DNA"/>
</dbReference>
<gene>
    <name evidence="7" type="ORF">DFQ45_104198</name>
</gene>
<dbReference type="Gene3D" id="3.60.110.10">
    <property type="entry name" value="Carbon-nitrogen hydrolase"/>
    <property type="match status" value="1"/>
</dbReference>
<evidence type="ECO:0000256" key="5">
    <source>
        <dbReference type="ARBA" id="ARBA00072139"/>
    </source>
</evidence>
<dbReference type="CDD" id="cd07575">
    <property type="entry name" value="Xc-1258_like"/>
    <property type="match status" value="1"/>
</dbReference>
<feature type="domain" description="CN hydrolase" evidence="6">
    <location>
        <begin position="10"/>
        <end position="241"/>
    </location>
</feature>
<dbReference type="InterPro" id="IPR003010">
    <property type="entry name" value="C-N_Hydrolase"/>
</dbReference>
<accession>A0A4R6TXK6</accession>
<dbReference type="SUPFAM" id="SSF56317">
    <property type="entry name" value="Carbon-nitrogen hydrolase"/>
    <property type="match status" value="1"/>
</dbReference>
<organism evidence="7 8">
    <name type="scientific">Thiopseudomonas denitrificans</name>
    <dbReference type="NCBI Taxonomy" id="1501432"/>
    <lineage>
        <taxon>Bacteria</taxon>
        <taxon>Pseudomonadati</taxon>
        <taxon>Pseudomonadota</taxon>
        <taxon>Gammaproteobacteria</taxon>
        <taxon>Pseudomonadales</taxon>
        <taxon>Pseudomonadaceae</taxon>
        <taxon>Thiopseudomonas</taxon>
    </lineage>
</organism>
<comment type="caution">
    <text evidence="7">The sequence shown here is derived from an EMBL/GenBank/DDBJ whole genome shotgun (WGS) entry which is preliminary data.</text>
</comment>
<keyword evidence="8" id="KW-1185">Reference proteome</keyword>
<dbReference type="OrthoDB" id="9811121at2"/>
<dbReference type="NCBIfam" id="NF007757">
    <property type="entry name" value="PRK10438.1"/>
    <property type="match status" value="1"/>
</dbReference>
<evidence type="ECO:0000313" key="7">
    <source>
        <dbReference type="EMBL" id="TDQ38618.1"/>
    </source>
</evidence>
<dbReference type="PANTHER" id="PTHR47799">
    <property type="entry name" value="OMEGA-AMIDASE YAFV"/>
    <property type="match status" value="1"/>
</dbReference>
<protein>
    <recommendedName>
        <fullName evidence="5">Omega-amidase YafV</fullName>
        <ecNumber evidence="3">3.5.1.3</ecNumber>
    </recommendedName>
</protein>
<dbReference type="PANTHER" id="PTHR47799:SF1">
    <property type="entry name" value="OMEGA-AMIDASE YAFV"/>
    <property type="match status" value="1"/>
</dbReference>
<dbReference type="PROSITE" id="PS50263">
    <property type="entry name" value="CN_HYDROLASE"/>
    <property type="match status" value="1"/>
</dbReference>
<evidence type="ECO:0000256" key="3">
    <source>
        <dbReference type="ARBA" id="ARBA00039118"/>
    </source>
</evidence>
<dbReference type="InterPro" id="IPR036526">
    <property type="entry name" value="C-N_Hydrolase_sf"/>
</dbReference>
<dbReference type="RefSeq" id="WP_101496325.1">
    <property type="nucleotide sequence ID" value="NZ_LNJZ01000005.1"/>
</dbReference>
<dbReference type="EC" id="3.5.1.3" evidence="3"/>